<sequence length="112" mass="11884">MSKTLSDGQVCSTGLGDCGSTVDCNNRCQSSQPGGQGSCDSSINPQCICYYTCPPPPGPQQPCTAGYGTCGIKDCDRQCCDAKCKIKFPGPNTYGTCEDYIYMMGCLCHFLC</sequence>
<dbReference type="InterPro" id="IPR039641">
    <property type="entry name" value="LCR"/>
</dbReference>
<accession>A0AAW1NHS9</accession>
<evidence type="ECO:0000256" key="6">
    <source>
        <dbReference type="ARBA" id="ARBA00022729"/>
    </source>
</evidence>
<dbReference type="PANTHER" id="PTHR36788:SF2">
    <property type="entry name" value="DEFENSIN-LIKE PROTEIN 183"/>
    <property type="match status" value="1"/>
</dbReference>
<keyword evidence="6" id="KW-0732">Signal</keyword>
<comment type="similarity">
    <text evidence="2 9">Belongs to the DEFL family.</text>
</comment>
<protein>
    <recommendedName>
        <fullName evidence="9">Defensin-like protein</fullName>
    </recommendedName>
</protein>
<comment type="subcellular location">
    <subcellularLocation>
        <location evidence="1 9">Secreted</location>
    </subcellularLocation>
</comment>
<dbReference type="AlphaFoldDB" id="A0AAW1NHS9"/>
<comment type="caution">
    <text evidence="10">The sequence shown here is derived from an EMBL/GenBank/DDBJ whole genome shotgun (WGS) entry which is preliminary data.</text>
</comment>
<evidence type="ECO:0000313" key="10">
    <source>
        <dbReference type="EMBL" id="KAK9758140.1"/>
    </source>
</evidence>
<evidence type="ECO:0000256" key="7">
    <source>
        <dbReference type="ARBA" id="ARBA00022821"/>
    </source>
</evidence>
<dbReference type="EMBL" id="JBDFQZ010000001">
    <property type="protein sequence ID" value="KAK9758139.1"/>
    <property type="molecule type" value="Genomic_DNA"/>
</dbReference>
<reference evidence="10 11" key="1">
    <citation type="submission" date="2024-03" db="EMBL/GenBank/DDBJ databases">
        <title>WGS assembly of Saponaria officinalis var. Norfolk2.</title>
        <authorList>
            <person name="Jenkins J."/>
            <person name="Shu S."/>
            <person name="Grimwood J."/>
            <person name="Barry K."/>
            <person name="Goodstein D."/>
            <person name="Schmutz J."/>
            <person name="Leebens-Mack J."/>
            <person name="Osbourn A."/>
        </authorList>
    </citation>
    <scope>NUCLEOTIDE SEQUENCE [LARGE SCALE GENOMIC DNA]</scope>
    <source>
        <strain evidence="11">cv. Norfolk2</strain>
        <strain evidence="10">JIC</strain>
        <tissue evidence="10">Leaf</tissue>
    </source>
</reference>
<gene>
    <name evidence="10" type="ORF">RND81_01G210200</name>
</gene>
<keyword evidence="11" id="KW-1185">Reference proteome</keyword>
<name>A0AAW1NHS9_SAPOF</name>
<evidence type="ECO:0000313" key="11">
    <source>
        <dbReference type="Proteomes" id="UP001443914"/>
    </source>
</evidence>
<keyword evidence="4 9" id="KW-0929">Antimicrobial</keyword>
<dbReference type="PANTHER" id="PTHR36788">
    <property type="entry name" value="DEFENSIN-LIKE PROTEIN 183"/>
    <property type="match status" value="1"/>
</dbReference>
<proteinExistence type="inferred from homology"/>
<evidence type="ECO:0000256" key="8">
    <source>
        <dbReference type="ARBA" id="ARBA00023157"/>
    </source>
</evidence>
<evidence type="ECO:0000256" key="2">
    <source>
        <dbReference type="ARBA" id="ARBA00006722"/>
    </source>
</evidence>
<evidence type="ECO:0000256" key="4">
    <source>
        <dbReference type="ARBA" id="ARBA00022529"/>
    </source>
</evidence>
<evidence type="ECO:0000256" key="9">
    <source>
        <dbReference type="RuleBase" id="RU367109"/>
    </source>
</evidence>
<keyword evidence="3 9" id="KW-0964">Secreted</keyword>
<dbReference type="GO" id="GO:0031640">
    <property type="term" value="P:killing of cells of another organism"/>
    <property type="evidence" value="ECO:0007669"/>
    <property type="project" value="UniProtKB-UniRule"/>
</dbReference>
<dbReference type="GO" id="GO:0005576">
    <property type="term" value="C:extracellular region"/>
    <property type="evidence" value="ECO:0007669"/>
    <property type="project" value="UniProtKB-SubCell"/>
</dbReference>
<organism evidence="10 11">
    <name type="scientific">Saponaria officinalis</name>
    <name type="common">Common soapwort</name>
    <name type="synonym">Lychnis saponaria</name>
    <dbReference type="NCBI Taxonomy" id="3572"/>
    <lineage>
        <taxon>Eukaryota</taxon>
        <taxon>Viridiplantae</taxon>
        <taxon>Streptophyta</taxon>
        <taxon>Embryophyta</taxon>
        <taxon>Tracheophyta</taxon>
        <taxon>Spermatophyta</taxon>
        <taxon>Magnoliopsida</taxon>
        <taxon>eudicotyledons</taxon>
        <taxon>Gunneridae</taxon>
        <taxon>Pentapetalae</taxon>
        <taxon>Caryophyllales</taxon>
        <taxon>Caryophyllaceae</taxon>
        <taxon>Caryophylleae</taxon>
        <taxon>Saponaria</taxon>
    </lineage>
</organism>
<dbReference type="Proteomes" id="UP001443914">
    <property type="component" value="Unassembled WGS sequence"/>
</dbReference>
<keyword evidence="7 9" id="KW-0611">Plant defense</keyword>
<keyword evidence="8" id="KW-1015">Disulfide bond</keyword>
<evidence type="ECO:0000256" key="1">
    <source>
        <dbReference type="ARBA" id="ARBA00004613"/>
    </source>
</evidence>
<evidence type="ECO:0000256" key="5">
    <source>
        <dbReference type="ARBA" id="ARBA00022577"/>
    </source>
</evidence>
<evidence type="ECO:0000256" key="3">
    <source>
        <dbReference type="ARBA" id="ARBA00022525"/>
    </source>
</evidence>
<dbReference type="EMBL" id="JBDFQZ010000001">
    <property type="protein sequence ID" value="KAK9758140.1"/>
    <property type="molecule type" value="Genomic_DNA"/>
</dbReference>
<dbReference type="GO" id="GO:0050832">
    <property type="term" value="P:defense response to fungus"/>
    <property type="evidence" value="ECO:0007669"/>
    <property type="project" value="UniProtKB-UniRule"/>
</dbReference>
<keyword evidence="5 9" id="KW-0295">Fungicide</keyword>